<dbReference type="Proteomes" id="UP001497512">
    <property type="component" value="Chromosome 7"/>
</dbReference>
<organism evidence="2 3">
    <name type="scientific">Sphagnum troendelagicum</name>
    <dbReference type="NCBI Taxonomy" id="128251"/>
    <lineage>
        <taxon>Eukaryota</taxon>
        <taxon>Viridiplantae</taxon>
        <taxon>Streptophyta</taxon>
        <taxon>Embryophyta</taxon>
        <taxon>Bryophyta</taxon>
        <taxon>Sphagnophytina</taxon>
        <taxon>Sphagnopsida</taxon>
        <taxon>Sphagnales</taxon>
        <taxon>Sphagnaceae</taxon>
        <taxon>Sphagnum</taxon>
    </lineage>
</organism>
<evidence type="ECO:0000313" key="2">
    <source>
        <dbReference type="EMBL" id="CAK9231301.1"/>
    </source>
</evidence>
<gene>
    <name evidence="2" type="ORF">CSSPTR1EN2_LOCUS20480</name>
</gene>
<reference evidence="2" key="1">
    <citation type="submission" date="2024-02" db="EMBL/GenBank/DDBJ databases">
        <authorList>
            <consortium name="ELIXIR-Norway"/>
            <consortium name="Elixir Norway"/>
        </authorList>
    </citation>
    <scope>NUCLEOTIDE SEQUENCE</scope>
</reference>
<evidence type="ECO:0000256" key="1">
    <source>
        <dbReference type="SAM" id="MobiDB-lite"/>
    </source>
</evidence>
<dbReference type="EMBL" id="OZ019899">
    <property type="protein sequence ID" value="CAK9231301.1"/>
    <property type="molecule type" value="Genomic_DNA"/>
</dbReference>
<feature type="compositionally biased region" description="Polar residues" evidence="1">
    <location>
        <begin position="131"/>
        <end position="141"/>
    </location>
</feature>
<protein>
    <submittedName>
        <fullName evidence="2">Uncharacterized protein</fullName>
    </submittedName>
</protein>
<proteinExistence type="predicted"/>
<feature type="region of interest" description="Disordered" evidence="1">
    <location>
        <begin position="112"/>
        <end position="141"/>
    </location>
</feature>
<keyword evidence="3" id="KW-1185">Reference proteome</keyword>
<accession>A0ABP0UV85</accession>
<evidence type="ECO:0000313" key="3">
    <source>
        <dbReference type="Proteomes" id="UP001497512"/>
    </source>
</evidence>
<sequence>MTMKRHSVFFGRPYKDVTMTSRKNSRYFGRQFQDCRVLQVEPAPEPVGLNRNRLSYMYPRPAGNQDMKVWRHPDFLLKPFEHPQVPAINAYFTHLCYDEEHIRICTQATIEGDKQPDPFRGKKPPLPSLPRRQTTQMGMNL</sequence>
<name>A0ABP0UV85_9BRYO</name>